<dbReference type="OrthoDB" id="9792148at2"/>
<protein>
    <recommendedName>
        <fullName evidence="1">PucR C-terminal helix-turn-helix domain-containing protein</fullName>
    </recommendedName>
</protein>
<comment type="caution">
    <text evidence="2">The sequence shown here is derived from an EMBL/GenBank/DDBJ whole genome shotgun (WGS) entry which is preliminary data.</text>
</comment>
<keyword evidence="3" id="KW-1185">Reference proteome</keyword>
<dbReference type="RefSeq" id="WP_134338761.1">
    <property type="nucleotide sequence ID" value="NZ_SOPW01000002.1"/>
</dbReference>
<dbReference type="PANTHER" id="PTHR33744:SF15">
    <property type="entry name" value="CARBOHYDRATE DIACID REGULATOR"/>
    <property type="match status" value="1"/>
</dbReference>
<dbReference type="InterPro" id="IPR051448">
    <property type="entry name" value="CdaR-like_regulators"/>
</dbReference>
<reference evidence="2 3" key="1">
    <citation type="submission" date="2019-03" db="EMBL/GenBank/DDBJ databases">
        <authorList>
            <person name="He R.-H."/>
        </authorList>
    </citation>
    <scope>NUCLEOTIDE SEQUENCE [LARGE SCALE GENOMIC DNA]</scope>
    <source>
        <strain evidence="3">SH 714</strain>
    </source>
</reference>
<evidence type="ECO:0000259" key="1">
    <source>
        <dbReference type="Pfam" id="PF13556"/>
    </source>
</evidence>
<dbReference type="Gene3D" id="1.10.10.2840">
    <property type="entry name" value="PucR C-terminal helix-turn-helix domain"/>
    <property type="match status" value="1"/>
</dbReference>
<dbReference type="EMBL" id="SOPW01000002">
    <property type="protein sequence ID" value="TFB24403.1"/>
    <property type="molecule type" value="Genomic_DNA"/>
</dbReference>
<evidence type="ECO:0000313" key="2">
    <source>
        <dbReference type="EMBL" id="TFB24403.1"/>
    </source>
</evidence>
<gene>
    <name evidence="2" type="ORF">E3U55_02580</name>
</gene>
<dbReference type="Proteomes" id="UP000297975">
    <property type="component" value="Unassembled WGS sequence"/>
</dbReference>
<sequence length="285" mass="33724">MNVEKLMQLFPNIKQVTIEPNDHFTFLMNGQKYAIPFDEVSQDQKNLLDALTDHTPFHTEQENAWQNFLHKQMAQPPQKLEQYRFNVIRIQDGKVNPEEFRQSLQIILNKPITLLWQNNRHVTLLEEIKHNEEPVTFENIIDVMSEDLDVHLRVFVSDIKHHINEAPDYLQWLTSMSHMIWKATGKRIIHQQDSLLELFPSLLSDQDRHYFVESILKETINKSSLLNTIKTVIENQGNITSASKELFMHRNSVQYRVDKFIEETGSDIRQFDQMIRVYLALLLMD</sequence>
<proteinExistence type="predicted"/>
<organism evidence="2 3">
    <name type="scientific">Filobacillus milosensis</name>
    <dbReference type="NCBI Taxonomy" id="94137"/>
    <lineage>
        <taxon>Bacteria</taxon>
        <taxon>Bacillati</taxon>
        <taxon>Bacillota</taxon>
        <taxon>Bacilli</taxon>
        <taxon>Bacillales</taxon>
        <taxon>Bacillaceae</taxon>
        <taxon>Filobacillus</taxon>
    </lineage>
</organism>
<name>A0A4Y8IRK0_9BACI</name>
<dbReference type="AlphaFoldDB" id="A0A4Y8IRK0"/>
<dbReference type="Pfam" id="PF13556">
    <property type="entry name" value="HTH_30"/>
    <property type="match status" value="1"/>
</dbReference>
<dbReference type="InterPro" id="IPR025736">
    <property type="entry name" value="PucR_C-HTH_dom"/>
</dbReference>
<feature type="domain" description="PucR C-terminal helix-turn-helix" evidence="1">
    <location>
        <begin position="225"/>
        <end position="282"/>
    </location>
</feature>
<accession>A0A4Y8IRK0</accession>
<evidence type="ECO:0000313" key="3">
    <source>
        <dbReference type="Proteomes" id="UP000297975"/>
    </source>
</evidence>
<dbReference type="PANTHER" id="PTHR33744">
    <property type="entry name" value="CARBOHYDRATE DIACID REGULATOR"/>
    <property type="match status" value="1"/>
</dbReference>
<dbReference type="InterPro" id="IPR042070">
    <property type="entry name" value="PucR_C-HTH_sf"/>
</dbReference>